<reference evidence="1" key="1">
    <citation type="submission" date="2024-07" db="EMBL/GenBank/DDBJ databases">
        <title>Metagenome and Metagenome-Assembled Genomes of Archaea from a hot spring from the geothermal field of Los Azufres, Mexico.</title>
        <authorList>
            <person name="Marin-Paredes R."/>
            <person name="Martinez-Romero E."/>
            <person name="Servin-Garciduenas L.E."/>
        </authorList>
    </citation>
    <scope>NUCLEOTIDE SEQUENCE</scope>
</reference>
<gene>
    <name evidence="1" type="ORF">TU35_008250</name>
</gene>
<comment type="caution">
    <text evidence="1">The sequence shown here is derived from an EMBL/GenBank/DDBJ whole genome shotgun (WGS) entry which is preliminary data.</text>
</comment>
<evidence type="ECO:0000313" key="1">
    <source>
        <dbReference type="EMBL" id="MFB6491207.1"/>
    </source>
</evidence>
<name>A0ACC6V2D8_9CREN</name>
<dbReference type="EMBL" id="JZWT02000024">
    <property type="protein sequence ID" value="MFB6491207.1"/>
    <property type="molecule type" value="Genomic_DNA"/>
</dbReference>
<evidence type="ECO:0000313" key="2">
    <source>
        <dbReference type="Proteomes" id="UP000033636"/>
    </source>
</evidence>
<sequence>MAGRGVPPPEFLEALINCAKCPRLVAYRESVPPLPRYAGQRYWRRPVQPWGDPEARLMVVGLAPAAHGGNRTGRMFTGDSSAQFLFKALHALGLASEPYSVSADDGVRLRCVYITSAVKCAPPDNKPTAEEAANCLPWLVEEIRLVRPRAVVALGSLAWRSVFRALGRPAPPFAHGARAEVGGVAVFASYHPSPRNTNPGRLTLEGLISVLREAAEAAGCG</sequence>
<accession>A0ACC6V2D8</accession>
<protein>
    <submittedName>
        <fullName evidence="1">Uracil-DNA glycosylase</fullName>
    </submittedName>
</protein>
<dbReference type="Proteomes" id="UP000033636">
    <property type="component" value="Unassembled WGS sequence"/>
</dbReference>
<proteinExistence type="predicted"/>
<organism evidence="1 2">
    <name type="scientific">Thermoproteus sp. AZ2</name>
    <dbReference type="NCBI Taxonomy" id="1609232"/>
    <lineage>
        <taxon>Archaea</taxon>
        <taxon>Thermoproteota</taxon>
        <taxon>Thermoprotei</taxon>
        <taxon>Thermoproteales</taxon>
        <taxon>Thermoproteaceae</taxon>
        <taxon>Thermoproteus</taxon>
    </lineage>
</organism>